<dbReference type="AlphaFoldDB" id="A0A2C6JSX4"/>
<reference evidence="2 3" key="1">
    <citation type="journal article" date="2017" name="Int. J. Parasitol.">
        <title>The genome of the protozoan parasite Cystoisospora suis and a reverse vaccinology approach to identify vaccine candidates.</title>
        <authorList>
            <person name="Palmieri N."/>
            <person name="Shrestha A."/>
            <person name="Ruttkowski B."/>
            <person name="Beck T."/>
            <person name="Vogl C."/>
            <person name="Tomley F."/>
            <person name="Blake D.P."/>
            <person name="Joachim A."/>
        </authorList>
    </citation>
    <scope>NUCLEOTIDE SEQUENCE [LARGE SCALE GENOMIC DNA]</scope>
    <source>
        <strain evidence="2 3">Wien I</strain>
    </source>
</reference>
<dbReference type="Proteomes" id="UP000221165">
    <property type="component" value="Unassembled WGS sequence"/>
</dbReference>
<evidence type="ECO:0000313" key="3">
    <source>
        <dbReference type="Proteomes" id="UP000221165"/>
    </source>
</evidence>
<keyword evidence="1" id="KW-0812">Transmembrane</keyword>
<keyword evidence="3" id="KW-1185">Reference proteome</keyword>
<evidence type="ECO:0000256" key="1">
    <source>
        <dbReference type="SAM" id="Phobius"/>
    </source>
</evidence>
<dbReference type="VEuPathDB" id="ToxoDB:CSUI_007768"/>
<evidence type="ECO:0000313" key="2">
    <source>
        <dbReference type="EMBL" id="PHJ18401.1"/>
    </source>
</evidence>
<dbReference type="GeneID" id="94431123"/>
<dbReference type="EMBL" id="MIGC01004173">
    <property type="protein sequence ID" value="PHJ18401.1"/>
    <property type="molecule type" value="Genomic_DNA"/>
</dbReference>
<protein>
    <submittedName>
        <fullName evidence="2">Uncharacterized protein</fullName>
    </submittedName>
</protein>
<organism evidence="2 3">
    <name type="scientific">Cystoisospora suis</name>
    <dbReference type="NCBI Taxonomy" id="483139"/>
    <lineage>
        <taxon>Eukaryota</taxon>
        <taxon>Sar</taxon>
        <taxon>Alveolata</taxon>
        <taxon>Apicomplexa</taxon>
        <taxon>Conoidasida</taxon>
        <taxon>Coccidia</taxon>
        <taxon>Eucoccidiorida</taxon>
        <taxon>Eimeriorina</taxon>
        <taxon>Sarcocystidae</taxon>
        <taxon>Cystoisospora</taxon>
    </lineage>
</organism>
<feature type="transmembrane region" description="Helical" evidence="1">
    <location>
        <begin position="47"/>
        <end position="68"/>
    </location>
</feature>
<feature type="transmembrane region" description="Helical" evidence="1">
    <location>
        <begin position="6"/>
        <end position="27"/>
    </location>
</feature>
<accession>A0A2C6JSX4</accession>
<keyword evidence="1" id="KW-0472">Membrane</keyword>
<comment type="caution">
    <text evidence="2">The sequence shown here is derived from an EMBL/GenBank/DDBJ whole genome shotgun (WGS) entry which is preliminary data.</text>
</comment>
<dbReference type="RefSeq" id="XP_067920108.1">
    <property type="nucleotide sequence ID" value="XM_068067912.1"/>
</dbReference>
<gene>
    <name evidence="2" type="ORF">CSUI_007768</name>
</gene>
<proteinExistence type="predicted"/>
<keyword evidence="1" id="KW-1133">Transmembrane helix</keyword>
<sequence length="73" mass="8429">MSVSVCGGGVSSWSGRPLSILLIRLLWKERKKRGIACFRPISSYHPFYVYLYIILRLLPLFRCVYISISPTHL</sequence>
<name>A0A2C6JSX4_9APIC</name>